<feature type="transmembrane region" description="Helical" evidence="9">
    <location>
        <begin position="330"/>
        <end position="352"/>
    </location>
</feature>
<evidence type="ECO:0000256" key="6">
    <source>
        <dbReference type="ARBA" id="ARBA00022989"/>
    </source>
</evidence>
<feature type="domain" description="NADH:quinone oxidoreductase/Mrp antiporter transmembrane" evidence="10">
    <location>
        <begin position="134"/>
        <end position="415"/>
    </location>
</feature>
<dbReference type="InterPro" id="IPR010227">
    <property type="entry name" value="NADH_Q_OxRdtase_chainM/4"/>
</dbReference>
<dbReference type="PANTHER" id="PTHR43507">
    <property type="entry name" value="NADH-UBIQUINONE OXIDOREDUCTASE CHAIN 4"/>
    <property type="match status" value="1"/>
</dbReference>
<dbReference type="GO" id="GO:0042773">
    <property type="term" value="P:ATP synthesis coupled electron transport"/>
    <property type="evidence" value="ECO:0007669"/>
    <property type="project" value="InterPro"/>
</dbReference>
<evidence type="ECO:0000259" key="11">
    <source>
        <dbReference type="Pfam" id="PF01059"/>
    </source>
</evidence>
<evidence type="ECO:0000256" key="3">
    <source>
        <dbReference type="ARBA" id="ARBA00009025"/>
    </source>
</evidence>
<feature type="transmembrane region" description="Helical" evidence="9">
    <location>
        <begin position="115"/>
        <end position="133"/>
    </location>
</feature>
<comment type="catalytic activity">
    <reaction evidence="9">
        <text>a ubiquinone + NADH + 5 H(+)(in) = a ubiquinol + NAD(+) + 4 H(+)(out)</text>
        <dbReference type="Rhea" id="RHEA:29091"/>
        <dbReference type="Rhea" id="RHEA-COMP:9565"/>
        <dbReference type="Rhea" id="RHEA-COMP:9566"/>
        <dbReference type="ChEBI" id="CHEBI:15378"/>
        <dbReference type="ChEBI" id="CHEBI:16389"/>
        <dbReference type="ChEBI" id="CHEBI:17976"/>
        <dbReference type="ChEBI" id="CHEBI:57540"/>
        <dbReference type="ChEBI" id="CHEBI:57945"/>
        <dbReference type="EC" id="7.1.1.2"/>
    </reaction>
</comment>
<dbReference type="GO" id="GO:0048039">
    <property type="term" value="F:ubiquinone binding"/>
    <property type="evidence" value="ECO:0007669"/>
    <property type="project" value="TreeGrafter"/>
</dbReference>
<keyword evidence="6 9" id="KW-1133">Transmembrane helix</keyword>
<dbReference type="GO" id="GO:0031966">
    <property type="term" value="C:mitochondrial membrane"/>
    <property type="evidence" value="ECO:0007669"/>
    <property type="project" value="UniProtKB-SubCell"/>
</dbReference>
<gene>
    <name evidence="12" type="primary">nad4</name>
</gene>
<feature type="transmembrane region" description="Helical" evidence="9">
    <location>
        <begin position="75"/>
        <end position="103"/>
    </location>
</feature>
<dbReference type="EMBL" id="MN082145">
    <property type="protein sequence ID" value="QFP99089.1"/>
    <property type="molecule type" value="Genomic_DNA"/>
</dbReference>
<geneLocation type="mitochondrion" evidence="12"/>
<sequence>MFEYPSILLTLIMLPLLSILVIMVTPENKPEITKVIGFSSSLITFIVSLFLWLNFDLSTPKYQFVEPFFSVPYSNINVFIGIDGISLFFVLLTTFLIPICLLASWDSVKISIKEYNIAFLFMEALLVCVFTVLDVLFFYIFFEAILIPMFLIIGIWGSRERKIRASYQFFLYTLVGSVLMLLAILTIYAQTGTTDVQALTTITFSKDLQMIYWLAFFASFAVKVPMVPVHLWLPEAHSEAPTAGSVILAGILLKMGGYGFLRFSIPMFPDASIYFTPLVYTLSAIAVIYTSLTTLRQVDMKRLIAYSSVAHMGFVTIGMFTMNLQGIEGSIFLMLSHGIVSSALFLCVGVIYDRHKTRIINYYSGLTVAMPVYSIIFLFFILANMALPGTSSFVSEFMVLAAAFKSNIFITVLAATGGVWGAAYSLWLYNRTAFGNIRLTYITNFQDIDRREFFVFAPCIILVLLMGIYPEVFLNVMHTSVQHLVEQVQ</sequence>
<dbReference type="InterPro" id="IPR001750">
    <property type="entry name" value="ND/Mrp_TM"/>
</dbReference>
<evidence type="ECO:0000256" key="9">
    <source>
        <dbReference type="RuleBase" id="RU003297"/>
    </source>
</evidence>
<evidence type="ECO:0000313" key="12">
    <source>
        <dbReference type="EMBL" id="QFP99089.1"/>
    </source>
</evidence>
<keyword evidence="9" id="KW-0249">Electron transport</keyword>
<feature type="transmembrane region" description="Helical" evidence="9">
    <location>
        <begin position="36"/>
        <end position="55"/>
    </location>
</feature>
<feature type="transmembrane region" description="Helical" evidence="9">
    <location>
        <begin position="6"/>
        <end position="24"/>
    </location>
</feature>
<dbReference type="AlphaFoldDB" id="A0A5P8DJW3"/>
<feature type="transmembrane region" description="Helical" evidence="9">
    <location>
        <begin position="407"/>
        <end position="429"/>
    </location>
</feature>
<dbReference type="PRINTS" id="PR01437">
    <property type="entry name" value="NUOXDRDTASE4"/>
</dbReference>
<comment type="subcellular location">
    <subcellularLocation>
        <location evidence="2">Membrane</location>
        <topology evidence="2">Multi-pass membrane protein</topology>
    </subcellularLocation>
    <subcellularLocation>
        <location evidence="9">Mitochondrion membrane</location>
        <topology evidence="9">Multi-pass membrane protein</topology>
    </subcellularLocation>
</comment>
<dbReference type="InterPro" id="IPR000260">
    <property type="entry name" value="NADH4_N"/>
</dbReference>
<keyword evidence="4 9" id="KW-0812">Transmembrane</keyword>
<feature type="transmembrane region" description="Helical" evidence="9">
    <location>
        <begin position="453"/>
        <end position="470"/>
    </location>
</feature>
<feature type="transmembrane region" description="Helical" evidence="9">
    <location>
        <begin position="271"/>
        <end position="292"/>
    </location>
</feature>
<feature type="domain" description="NADH:ubiquinone oxidoreductase chain 4 N-terminal" evidence="11">
    <location>
        <begin position="16"/>
        <end position="129"/>
    </location>
</feature>
<keyword evidence="9" id="KW-0679">Respiratory chain</keyword>
<keyword evidence="5" id="KW-1278">Translocase</keyword>
<feature type="transmembrane region" description="Helical" evidence="9">
    <location>
        <begin position="210"/>
        <end position="233"/>
    </location>
</feature>
<keyword evidence="7 9" id="KW-0520">NAD</keyword>
<proteinExistence type="inferred from homology"/>
<reference evidence="12" key="1">
    <citation type="submission" date="2019-06" db="EMBL/GenBank/DDBJ databases">
        <authorList>
            <person name="Wideman J.G."/>
            <person name="Richards T.A."/>
        </authorList>
    </citation>
    <scope>NUCLEOTIDE SEQUENCE</scope>
</reference>
<dbReference type="Pfam" id="PF01059">
    <property type="entry name" value="Oxidored_q5_N"/>
    <property type="match status" value="1"/>
</dbReference>
<protein>
    <recommendedName>
        <fullName evidence="9">NADH-ubiquinone oxidoreductase chain 4</fullName>
        <ecNumber evidence="9">7.1.1.2</ecNumber>
    </recommendedName>
</protein>
<evidence type="ECO:0000256" key="5">
    <source>
        <dbReference type="ARBA" id="ARBA00022967"/>
    </source>
</evidence>
<feature type="transmembrane region" description="Helical" evidence="9">
    <location>
        <begin position="139"/>
        <end position="157"/>
    </location>
</feature>
<organism evidence="12">
    <name type="scientific">Telonemida sp</name>
    <dbReference type="NCBI Taxonomy" id="2652706"/>
    <lineage>
        <taxon>Eukaryota</taxon>
        <taxon>Eukaryota incertae sedis</taxon>
        <taxon>Telonemia</taxon>
        <taxon>Telonemida</taxon>
    </lineage>
</organism>
<feature type="transmembrane region" description="Helical" evidence="9">
    <location>
        <begin position="304"/>
        <end position="324"/>
    </location>
</feature>
<feature type="transmembrane region" description="Helical" evidence="9">
    <location>
        <begin position="245"/>
        <end position="265"/>
    </location>
</feature>
<evidence type="ECO:0000256" key="4">
    <source>
        <dbReference type="ARBA" id="ARBA00022692"/>
    </source>
</evidence>
<dbReference type="Pfam" id="PF00361">
    <property type="entry name" value="Proton_antipo_M"/>
    <property type="match status" value="1"/>
</dbReference>
<keyword evidence="9" id="KW-0813">Transport</keyword>
<feature type="transmembrane region" description="Helical" evidence="9">
    <location>
        <begin position="364"/>
        <end position="387"/>
    </location>
</feature>
<keyword evidence="9" id="KW-0830">Ubiquinone</keyword>
<keyword evidence="8 9" id="KW-0472">Membrane</keyword>
<accession>A0A5P8DJW3</accession>
<comment type="similarity">
    <text evidence="3 9">Belongs to the complex I subunit 4 family.</text>
</comment>
<evidence type="ECO:0000256" key="1">
    <source>
        <dbReference type="ARBA" id="ARBA00003257"/>
    </source>
</evidence>
<dbReference type="GO" id="GO:0008137">
    <property type="term" value="F:NADH dehydrogenase (ubiquinone) activity"/>
    <property type="evidence" value="ECO:0007669"/>
    <property type="project" value="UniProtKB-UniRule"/>
</dbReference>
<evidence type="ECO:0000256" key="2">
    <source>
        <dbReference type="ARBA" id="ARBA00004141"/>
    </source>
</evidence>
<evidence type="ECO:0000256" key="8">
    <source>
        <dbReference type="ARBA" id="ARBA00023136"/>
    </source>
</evidence>
<feature type="transmembrane region" description="Helical" evidence="9">
    <location>
        <begin position="169"/>
        <end position="190"/>
    </location>
</feature>
<dbReference type="PANTHER" id="PTHR43507:SF1">
    <property type="entry name" value="NADH-UBIQUINONE OXIDOREDUCTASE CHAIN 4"/>
    <property type="match status" value="1"/>
</dbReference>
<dbReference type="GO" id="GO:0015990">
    <property type="term" value="P:electron transport coupled proton transport"/>
    <property type="evidence" value="ECO:0007669"/>
    <property type="project" value="TreeGrafter"/>
</dbReference>
<dbReference type="NCBIfam" id="NF004499">
    <property type="entry name" value="PRK05846.1-3"/>
    <property type="match status" value="1"/>
</dbReference>
<dbReference type="InterPro" id="IPR003918">
    <property type="entry name" value="NADH_UbQ_OxRdtase"/>
</dbReference>
<dbReference type="NCBIfam" id="TIGR01972">
    <property type="entry name" value="NDH_I_M"/>
    <property type="match status" value="1"/>
</dbReference>
<evidence type="ECO:0000259" key="10">
    <source>
        <dbReference type="Pfam" id="PF00361"/>
    </source>
</evidence>
<keyword evidence="9 12" id="KW-0496">Mitochondrion</keyword>
<comment type="function">
    <text evidence="9">Core subunit of the mitochondrial membrane respiratory chain NADH dehydrogenase (Complex I) which catalyzes electron transfer from NADH through the respiratory chain, using ubiquinone as an electron acceptor. Essential for the catalytic activity and assembly of complex I.</text>
</comment>
<comment type="function">
    <text evidence="1">Core subunit of the mitochondrial membrane respiratory chain NADH dehydrogenase (Complex I) that is believed to belong to the minimal assembly required for catalysis. Complex I functions in the transfer of electrons from NADH to the respiratory chain. The immediate electron acceptor for the enzyme is believed to be ubiquinone.</text>
</comment>
<name>A0A5P8DJW3_9EUKA</name>
<dbReference type="EC" id="7.1.1.2" evidence="9"/>
<evidence type="ECO:0000256" key="7">
    <source>
        <dbReference type="ARBA" id="ARBA00023027"/>
    </source>
</evidence>
<dbReference type="GO" id="GO:0003954">
    <property type="term" value="F:NADH dehydrogenase activity"/>
    <property type="evidence" value="ECO:0007669"/>
    <property type="project" value="TreeGrafter"/>
</dbReference>